<evidence type="ECO:0000313" key="1">
    <source>
        <dbReference type="EMBL" id="GMH27558.1"/>
    </source>
</evidence>
<sequence>MRSLSTNEYGPCSTVQSLAKKVDFDFGEMKLPTMRLTISSSLTNTAVSNRPVLTIRQIGKMGRLVSVFLVNGSSDKVPLEL</sequence>
<protein>
    <submittedName>
        <fullName evidence="1">Uncharacterized protein</fullName>
    </submittedName>
</protein>
<dbReference type="AlphaFoldDB" id="A0AAD3TCE2"/>
<reference evidence="1" key="1">
    <citation type="submission" date="2023-05" db="EMBL/GenBank/DDBJ databases">
        <title>Nepenthes gracilis genome sequencing.</title>
        <authorList>
            <person name="Fukushima K."/>
        </authorList>
    </citation>
    <scope>NUCLEOTIDE SEQUENCE</scope>
    <source>
        <strain evidence="1">SING2019-196</strain>
    </source>
</reference>
<keyword evidence="2" id="KW-1185">Reference proteome</keyword>
<comment type="caution">
    <text evidence="1">The sequence shown here is derived from an EMBL/GenBank/DDBJ whole genome shotgun (WGS) entry which is preliminary data.</text>
</comment>
<evidence type="ECO:0000313" key="2">
    <source>
        <dbReference type="Proteomes" id="UP001279734"/>
    </source>
</evidence>
<name>A0AAD3TCE2_NEPGR</name>
<proteinExistence type="predicted"/>
<gene>
    <name evidence="1" type="ORF">Nepgr_029401</name>
</gene>
<organism evidence="1 2">
    <name type="scientific">Nepenthes gracilis</name>
    <name type="common">Slender pitcher plant</name>
    <dbReference type="NCBI Taxonomy" id="150966"/>
    <lineage>
        <taxon>Eukaryota</taxon>
        <taxon>Viridiplantae</taxon>
        <taxon>Streptophyta</taxon>
        <taxon>Embryophyta</taxon>
        <taxon>Tracheophyta</taxon>
        <taxon>Spermatophyta</taxon>
        <taxon>Magnoliopsida</taxon>
        <taxon>eudicotyledons</taxon>
        <taxon>Gunneridae</taxon>
        <taxon>Pentapetalae</taxon>
        <taxon>Caryophyllales</taxon>
        <taxon>Nepenthaceae</taxon>
        <taxon>Nepenthes</taxon>
    </lineage>
</organism>
<accession>A0AAD3TCE2</accession>
<dbReference type="Proteomes" id="UP001279734">
    <property type="component" value="Unassembled WGS sequence"/>
</dbReference>
<dbReference type="EMBL" id="BSYO01000033">
    <property type="protein sequence ID" value="GMH27558.1"/>
    <property type="molecule type" value="Genomic_DNA"/>
</dbReference>